<dbReference type="InterPro" id="IPR040389">
    <property type="entry name" value="SMR"/>
</dbReference>
<dbReference type="AlphaFoldDB" id="A0A2C9VM76"/>
<dbReference type="PANTHER" id="PTHR33142">
    <property type="entry name" value="CYCLIN-DEPENDENT PROTEIN KINASE INHIBITOR SMR13"/>
    <property type="match status" value="1"/>
</dbReference>
<gene>
    <name evidence="4" type="ORF">MANES_07G117700</name>
</gene>
<keyword evidence="3" id="KW-0812">Transmembrane</keyword>
<sequence>MAIKWNSANKPKWNQPNYFFVFFFFFFFFFTLIRDFLKIQSLFCKIMEVDHEGCKTPRRWESRIPTALACPPAPKKKLVYLKKRMPPKEGYFEPPDLEAFFVIAPKARKEACA</sequence>
<feature type="transmembrane region" description="Helical" evidence="3">
    <location>
        <begin position="18"/>
        <end position="37"/>
    </location>
</feature>
<dbReference type="GO" id="GO:0032875">
    <property type="term" value="P:regulation of DNA endoreduplication"/>
    <property type="evidence" value="ECO:0007669"/>
    <property type="project" value="InterPro"/>
</dbReference>
<dbReference type="PANTHER" id="PTHR33142:SF109">
    <property type="entry name" value="CYCLIN-DEPENDENT PROTEIN KINASE INHIBITOR SMR4"/>
    <property type="match status" value="1"/>
</dbReference>
<evidence type="ECO:0000256" key="1">
    <source>
        <dbReference type="ARBA" id="ARBA00023013"/>
    </source>
</evidence>
<dbReference type="EMBL" id="CM004393">
    <property type="protein sequence ID" value="OAY46116.1"/>
    <property type="molecule type" value="Genomic_DNA"/>
</dbReference>
<dbReference type="STRING" id="3983.A0A2C9VM76"/>
<organism evidence="4">
    <name type="scientific">Manihot esculenta</name>
    <name type="common">Cassava</name>
    <name type="synonym">Jatropha manihot</name>
    <dbReference type="NCBI Taxonomy" id="3983"/>
    <lineage>
        <taxon>Eukaryota</taxon>
        <taxon>Viridiplantae</taxon>
        <taxon>Streptophyta</taxon>
        <taxon>Embryophyta</taxon>
        <taxon>Tracheophyta</taxon>
        <taxon>Spermatophyta</taxon>
        <taxon>Magnoliopsida</taxon>
        <taxon>eudicotyledons</taxon>
        <taxon>Gunneridae</taxon>
        <taxon>Pentapetalae</taxon>
        <taxon>rosids</taxon>
        <taxon>fabids</taxon>
        <taxon>Malpighiales</taxon>
        <taxon>Euphorbiaceae</taxon>
        <taxon>Crotonoideae</taxon>
        <taxon>Manihoteae</taxon>
        <taxon>Manihot</taxon>
    </lineage>
</organism>
<proteinExistence type="predicted"/>
<dbReference type="GO" id="GO:0005634">
    <property type="term" value="C:nucleus"/>
    <property type="evidence" value="ECO:0000318"/>
    <property type="project" value="GO_Central"/>
</dbReference>
<name>A0A2C9VM76_MANES</name>
<keyword evidence="3" id="KW-0472">Membrane</keyword>
<evidence type="ECO:0000313" key="4">
    <source>
        <dbReference type="EMBL" id="OAY46116.1"/>
    </source>
</evidence>
<dbReference type="GO" id="GO:0004860">
    <property type="term" value="F:protein kinase inhibitor activity"/>
    <property type="evidence" value="ECO:0007669"/>
    <property type="project" value="UniProtKB-KW"/>
</dbReference>
<protein>
    <submittedName>
        <fullName evidence="4">Uncharacterized protein</fullName>
    </submittedName>
</protein>
<keyword evidence="3" id="KW-1133">Transmembrane helix</keyword>
<keyword evidence="2" id="KW-0131">Cell cycle</keyword>
<keyword evidence="1" id="KW-0649">Protein kinase inhibitor</keyword>
<evidence type="ECO:0000256" key="3">
    <source>
        <dbReference type="SAM" id="Phobius"/>
    </source>
</evidence>
<evidence type="ECO:0000256" key="2">
    <source>
        <dbReference type="ARBA" id="ARBA00023306"/>
    </source>
</evidence>
<accession>A0A2C9VM76</accession>
<reference evidence="4" key="1">
    <citation type="submission" date="2016-02" db="EMBL/GenBank/DDBJ databases">
        <title>WGS assembly of Manihot esculenta.</title>
        <authorList>
            <person name="Bredeson J.V."/>
            <person name="Prochnik S.E."/>
            <person name="Lyons J.B."/>
            <person name="Schmutz J."/>
            <person name="Grimwood J."/>
            <person name="Vrebalov J."/>
            <person name="Bart R.S."/>
            <person name="Amuge T."/>
            <person name="Ferguson M.E."/>
            <person name="Green R."/>
            <person name="Putnam N."/>
            <person name="Stites J."/>
            <person name="Rounsley S."/>
            <person name="Rokhsar D.S."/>
        </authorList>
    </citation>
    <scope>NUCLEOTIDE SEQUENCE [LARGE SCALE GENOMIC DNA]</scope>
    <source>
        <tissue evidence="4">Leaf</tissue>
    </source>
</reference>